<feature type="transmembrane region" description="Helical" evidence="2">
    <location>
        <begin position="127"/>
        <end position="146"/>
    </location>
</feature>
<evidence type="ECO:0000313" key="4">
    <source>
        <dbReference type="Proteomes" id="UP000236488"/>
    </source>
</evidence>
<keyword evidence="2" id="KW-0812">Transmembrane</keyword>
<sequence length="480" mass="52555">MIPMNHPYCINSRYLSGDEGKDLSDTDTRFRSARRRRAGSDRGSDMESAQTQGMTARHWGVLATCVFCTFGCAAVAFSTPGLCYRPVSQYLGVEVFDVSFYMTIVYLSEVVFSPIAGRLMQRFDMRIVCTVAALCTSCGYAAMSFYVELWQWYVSGILIGFGEVVLLWLMVAGLLNRWFKKRLGLVIGLSYAMTGAGGAVLNLAGQFLLGSDLSGWREVYLVLGIVAFVLSVPFTLFAIRSRPEECGLRAYGELLSKFRAESERAEARALPGIPAKQAFRCWYFYALVFAGCMANIGGIFPQHFTTFYQGFVAVDRETMESIGSLMVMSGTLEAFVMVGMAGGKVLIGMLESRSVQLALVVGCLGGFLGLAGIWAGGEAVVLPVLFGGGLFYGLVYPFVTTLLPYVTRLLFGSREYDRIYSVILMPMNLVGAFAASGLALLYQNVGWNAFFIVGLASIAVIYVGFSVAYRAGKKRYCENL</sequence>
<feature type="transmembrane region" description="Helical" evidence="2">
    <location>
        <begin position="152"/>
        <end position="171"/>
    </location>
</feature>
<dbReference type="AlphaFoldDB" id="A0A2K2U821"/>
<proteinExistence type="predicted"/>
<feature type="transmembrane region" description="Helical" evidence="2">
    <location>
        <begin position="321"/>
        <end position="343"/>
    </location>
</feature>
<dbReference type="PANTHER" id="PTHR11360:SF284">
    <property type="entry name" value="EG:103B4.3 PROTEIN-RELATED"/>
    <property type="match status" value="1"/>
</dbReference>
<feature type="compositionally biased region" description="Basic and acidic residues" evidence="1">
    <location>
        <begin position="20"/>
        <end position="30"/>
    </location>
</feature>
<feature type="region of interest" description="Disordered" evidence="1">
    <location>
        <begin position="20"/>
        <end position="51"/>
    </location>
</feature>
<evidence type="ECO:0000313" key="3">
    <source>
        <dbReference type="EMBL" id="PNV66476.1"/>
    </source>
</evidence>
<feature type="transmembrane region" description="Helical" evidence="2">
    <location>
        <begin position="219"/>
        <end position="239"/>
    </location>
</feature>
<comment type="caution">
    <text evidence="3">The sequence shown here is derived from an EMBL/GenBank/DDBJ whole genome shotgun (WGS) entry which is preliminary data.</text>
</comment>
<dbReference type="InterPro" id="IPR050327">
    <property type="entry name" value="Proton-linked_MCT"/>
</dbReference>
<feature type="transmembrane region" description="Helical" evidence="2">
    <location>
        <begin position="447"/>
        <end position="469"/>
    </location>
</feature>
<dbReference type="Proteomes" id="UP000236488">
    <property type="component" value="Unassembled WGS sequence"/>
</dbReference>
<evidence type="ECO:0000256" key="2">
    <source>
        <dbReference type="SAM" id="Phobius"/>
    </source>
</evidence>
<reference evidence="3 4" key="1">
    <citation type="journal article" date="2018" name="Int. J. Syst. Evol. Microbiol.">
        <title>Rubneribacter badeniensis gen. nov., sp. nov. and Enteroscipio rubneri gen. nov., sp. nov., new members of the Eggerthellaceae isolated from human faeces.</title>
        <authorList>
            <person name="Danylec N."/>
            <person name="Gobl A."/>
            <person name="Stoll D.A."/>
            <person name="Hetzer B."/>
            <person name="Kulling S.E."/>
            <person name="Huch M."/>
        </authorList>
    </citation>
    <scope>NUCLEOTIDE SEQUENCE [LARGE SCALE GENOMIC DNA]</scope>
    <source>
        <strain evidence="3 4">ResAG-85</strain>
    </source>
</reference>
<feature type="transmembrane region" description="Helical" evidence="2">
    <location>
        <begin position="183"/>
        <end position="207"/>
    </location>
</feature>
<gene>
    <name evidence="3" type="ORF">C2L80_00835</name>
</gene>
<dbReference type="PANTHER" id="PTHR11360">
    <property type="entry name" value="MONOCARBOXYLATE TRANSPORTER"/>
    <property type="match status" value="1"/>
</dbReference>
<evidence type="ECO:0008006" key="5">
    <source>
        <dbReference type="Google" id="ProtNLM"/>
    </source>
</evidence>
<dbReference type="Pfam" id="PF07690">
    <property type="entry name" value="MFS_1"/>
    <property type="match status" value="1"/>
</dbReference>
<accession>A0A2K2U821</accession>
<feature type="transmembrane region" description="Helical" evidence="2">
    <location>
        <begin position="355"/>
        <end position="375"/>
    </location>
</feature>
<name>A0A2K2U821_9ACTN</name>
<dbReference type="EMBL" id="PPEL01000002">
    <property type="protein sequence ID" value="PNV66476.1"/>
    <property type="molecule type" value="Genomic_DNA"/>
</dbReference>
<dbReference type="SUPFAM" id="SSF103473">
    <property type="entry name" value="MFS general substrate transporter"/>
    <property type="match status" value="1"/>
</dbReference>
<dbReference type="Gene3D" id="1.20.1250.20">
    <property type="entry name" value="MFS general substrate transporter like domains"/>
    <property type="match status" value="1"/>
</dbReference>
<feature type="transmembrane region" description="Helical" evidence="2">
    <location>
        <begin position="419"/>
        <end position="441"/>
    </location>
</feature>
<feature type="transmembrane region" description="Helical" evidence="2">
    <location>
        <begin position="59"/>
        <end position="78"/>
    </location>
</feature>
<dbReference type="GO" id="GO:0022857">
    <property type="term" value="F:transmembrane transporter activity"/>
    <property type="evidence" value="ECO:0007669"/>
    <property type="project" value="InterPro"/>
</dbReference>
<keyword evidence="4" id="KW-1185">Reference proteome</keyword>
<protein>
    <recommendedName>
        <fullName evidence="5">MFS transporter</fullName>
    </recommendedName>
</protein>
<feature type="transmembrane region" description="Helical" evidence="2">
    <location>
        <begin position="98"/>
        <end position="115"/>
    </location>
</feature>
<keyword evidence="2" id="KW-1133">Transmembrane helix</keyword>
<dbReference type="InterPro" id="IPR011701">
    <property type="entry name" value="MFS"/>
</dbReference>
<keyword evidence="2" id="KW-0472">Membrane</keyword>
<dbReference type="InterPro" id="IPR036259">
    <property type="entry name" value="MFS_trans_sf"/>
</dbReference>
<feature type="transmembrane region" description="Helical" evidence="2">
    <location>
        <begin position="282"/>
        <end position="301"/>
    </location>
</feature>
<evidence type="ECO:0000256" key="1">
    <source>
        <dbReference type="SAM" id="MobiDB-lite"/>
    </source>
</evidence>
<feature type="transmembrane region" description="Helical" evidence="2">
    <location>
        <begin position="381"/>
        <end position="407"/>
    </location>
</feature>
<organism evidence="3 4">
    <name type="scientific">Rubneribacter badeniensis</name>
    <dbReference type="NCBI Taxonomy" id="2070688"/>
    <lineage>
        <taxon>Bacteria</taxon>
        <taxon>Bacillati</taxon>
        <taxon>Actinomycetota</taxon>
        <taxon>Coriobacteriia</taxon>
        <taxon>Eggerthellales</taxon>
        <taxon>Eggerthellaceae</taxon>
        <taxon>Rubneribacter</taxon>
    </lineage>
</organism>